<evidence type="ECO:0000313" key="3">
    <source>
        <dbReference type="Proteomes" id="UP000253790"/>
    </source>
</evidence>
<feature type="transmembrane region" description="Helical" evidence="1">
    <location>
        <begin position="12"/>
        <end position="36"/>
    </location>
</feature>
<feature type="transmembrane region" description="Helical" evidence="1">
    <location>
        <begin position="113"/>
        <end position="136"/>
    </location>
</feature>
<keyword evidence="1" id="KW-0472">Membrane</keyword>
<keyword evidence="3" id="KW-1185">Reference proteome</keyword>
<feature type="transmembrane region" description="Helical" evidence="1">
    <location>
        <begin position="81"/>
        <end position="101"/>
    </location>
</feature>
<keyword evidence="1" id="KW-1133">Transmembrane helix</keyword>
<reference evidence="2 3" key="1">
    <citation type="submission" date="2018-07" db="EMBL/GenBank/DDBJ databases">
        <title>Complete genome sequencing of Ornithinimicrobium sp. AMA3305.</title>
        <authorList>
            <person name="Bae J.-W."/>
        </authorList>
    </citation>
    <scope>NUCLEOTIDE SEQUENCE [LARGE SCALE GENOMIC DNA]</scope>
    <source>
        <strain evidence="2 3">AMA3305</strain>
    </source>
</reference>
<evidence type="ECO:0000256" key="1">
    <source>
        <dbReference type="SAM" id="Phobius"/>
    </source>
</evidence>
<accession>A0A345NKC6</accession>
<feature type="transmembrane region" description="Helical" evidence="1">
    <location>
        <begin position="48"/>
        <end position="69"/>
    </location>
</feature>
<name>A0A345NKC6_9MICO</name>
<keyword evidence="1" id="KW-0812">Transmembrane</keyword>
<feature type="transmembrane region" description="Helical" evidence="1">
    <location>
        <begin position="186"/>
        <end position="208"/>
    </location>
</feature>
<gene>
    <name evidence="2" type="ORF">DV701_04480</name>
</gene>
<proteinExistence type="predicted"/>
<organism evidence="2 3">
    <name type="scientific">Ornithinimicrobium avium</name>
    <dbReference type="NCBI Taxonomy" id="2283195"/>
    <lineage>
        <taxon>Bacteria</taxon>
        <taxon>Bacillati</taxon>
        <taxon>Actinomycetota</taxon>
        <taxon>Actinomycetes</taxon>
        <taxon>Micrococcales</taxon>
        <taxon>Ornithinimicrobiaceae</taxon>
        <taxon>Ornithinimicrobium</taxon>
    </lineage>
</organism>
<dbReference type="AlphaFoldDB" id="A0A345NKC6"/>
<dbReference type="Proteomes" id="UP000253790">
    <property type="component" value="Chromosome"/>
</dbReference>
<dbReference type="RefSeq" id="WP_114927249.1">
    <property type="nucleotide sequence ID" value="NZ_CP031229.1"/>
</dbReference>
<feature type="transmembrane region" description="Helical" evidence="1">
    <location>
        <begin position="248"/>
        <end position="269"/>
    </location>
</feature>
<dbReference type="KEGG" id="orn:DV701_04480"/>
<feature type="transmembrane region" description="Helical" evidence="1">
    <location>
        <begin position="148"/>
        <end position="166"/>
    </location>
</feature>
<feature type="transmembrane region" description="Helical" evidence="1">
    <location>
        <begin position="220"/>
        <end position="242"/>
    </location>
</feature>
<sequence>MSTAGIARATELGGAVLCTVVGVLLLVATVLGPLVTGRVRFHMSEDALVQYVGGDLVTSSLALLFLVAAPFWSSGRAWAPALTAGGSAYVIYTFVTVVMGQEYAKYQGNAETAFLLYTAITAGSVLLLVFSVRACLALPPLPEVPRQGALALLIGLAVLFGLMWVAQLAGFYRTGPTDEYASATTLFWVIKYLDLGIIIPLLIITGLAQRHPTAVSNVAAITALGFMTWLLTAILLMSVAMLRQQAAGASWVLVVAFTVLLVPTVFVWVRWMIGASHAMT</sequence>
<dbReference type="OrthoDB" id="3778270at2"/>
<protein>
    <submittedName>
        <fullName evidence="2">Uncharacterized protein</fullName>
    </submittedName>
</protein>
<dbReference type="EMBL" id="CP031229">
    <property type="protein sequence ID" value="AXH95484.1"/>
    <property type="molecule type" value="Genomic_DNA"/>
</dbReference>
<evidence type="ECO:0000313" key="2">
    <source>
        <dbReference type="EMBL" id="AXH95484.1"/>
    </source>
</evidence>